<proteinExistence type="predicted"/>
<accession>A0A0E9VXG3</accession>
<dbReference type="EMBL" id="GBXM01025748">
    <property type="protein sequence ID" value="JAH82829.1"/>
    <property type="molecule type" value="Transcribed_RNA"/>
</dbReference>
<protein>
    <submittedName>
        <fullName evidence="1">Uncharacterized protein</fullName>
    </submittedName>
</protein>
<reference evidence="1" key="2">
    <citation type="journal article" date="2015" name="Fish Shellfish Immunol.">
        <title>Early steps in the European eel (Anguilla anguilla)-Vibrio vulnificus interaction in the gills: Role of the RtxA13 toxin.</title>
        <authorList>
            <person name="Callol A."/>
            <person name="Pajuelo D."/>
            <person name="Ebbesson L."/>
            <person name="Teles M."/>
            <person name="MacKenzie S."/>
            <person name="Amaro C."/>
        </authorList>
    </citation>
    <scope>NUCLEOTIDE SEQUENCE</scope>
</reference>
<reference evidence="1" key="1">
    <citation type="submission" date="2014-11" db="EMBL/GenBank/DDBJ databases">
        <authorList>
            <person name="Amaro Gonzalez C."/>
        </authorList>
    </citation>
    <scope>NUCLEOTIDE SEQUENCE</scope>
</reference>
<name>A0A0E9VXG3_ANGAN</name>
<dbReference type="AlphaFoldDB" id="A0A0E9VXG3"/>
<evidence type="ECO:0000313" key="1">
    <source>
        <dbReference type="EMBL" id="JAH82829.1"/>
    </source>
</evidence>
<organism evidence="1">
    <name type="scientific">Anguilla anguilla</name>
    <name type="common">European freshwater eel</name>
    <name type="synonym">Muraena anguilla</name>
    <dbReference type="NCBI Taxonomy" id="7936"/>
    <lineage>
        <taxon>Eukaryota</taxon>
        <taxon>Metazoa</taxon>
        <taxon>Chordata</taxon>
        <taxon>Craniata</taxon>
        <taxon>Vertebrata</taxon>
        <taxon>Euteleostomi</taxon>
        <taxon>Actinopterygii</taxon>
        <taxon>Neopterygii</taxon>
        <taxon>Teleostei</taxon>
        <taxon>Anguilliformes</taxon>
        <taxon>Anguillidae</taxon>
        <taxon>Anguilla</taxon>
    </lineage>
</organism>
<sequence length="38" mass="4457">MVYNHRISIFSYKAIFFLVSTPSLFLWCICGKEVCALR</sequence>